<evidence type="ECO:0000313" key="2">
    <source>
        <dbReference type="EMBL" id="TDK61593.1"/>
    </source>
</evidence>
<proteinExistence type="predicted"/>
<dbReference type="Proteomes" id="UP000295132">
    <property type="component" value="Unassembled WGS sequence"/>
</dbReference>
<keyword evidence="4" id="KW-1185">Reference proteome</keyword>
<evidence type="ECO:0000313" key="1">
    <source>
        <dbReference type="EMBL" id="MDQ6599785.1"/>
    </source>
</evidence>
<protein>
    <submittedName>
        <fullName evidence="2">Post-transcriptional regulator</fullName>
    </submittedName>
</protein>
<dbReference type="EMBL" id="SMYO01000005">
    <property type="protein sequence ID" value="TDK61593.1"/>
    <property type="molecule type" value="Genomic_DNA"/>
</dbReference>
<evidence type="ECO:0000313" key="4">
    <source>
        <dbReference type="Proteomes" id="UP001178888"/>
    </source>
</evidence>
<gene>
    <name evidence="2" type="ORF">E2K98_11920</name>
    <name evidence="1" type="ORF">RCG21_26155</name>
</gene>
<dbReference type="Proteomes" id="UP001178888">
    <property type="component" value="Unassembled WGS sequence"/>
</dbReference>
<sequence length="98" mass="11668">MENSHAYDHFRTQVKPALASKLSEFKILGYDSVTESSLWGYLQKKKWKKVKDEIYLHEIIQDILKVKVSDYMSFATIEAYKSPEFSLENENEWKKLFK</sequence>
<reference evidence="1" key="2">
    <citation type="submission" date="2023-08" db="EMBL/GenBank/DDBJ databases">
        <title>Nitrogen cycling bacteria in agricultural field soils.</title>
        <authorList>
            <person name="Jang J."/>
        </authorList>
    </citation>
    <scope>NUCLEOTIDE SEQUENCE</scope>
    <source>
        <strain evidence="1">PS3-36</strain>
    </source>
</reference>
<evidence type="ECO:0000313" key="3">
    <source>
        <dbReference type="Proteomes" id="UP000295132"/>
    </source>
</evidence>
<dbReference type="AlphaFoldDB" id="A0A4V3ATU0"/>
<name>A0A4V3ATU0_9BACI</name>
<dbReference type="Pfam" id="PF13797">
    <property type="entry name" value="Post_transc_reg"/>
    <property type="match status" value="1"/>
</dbReference>
<dbReference type="InterPro" id="IPR025716">
    <property type="entry name" value="Post-transcriptional_regulator"/>
</dbReference>
<dbReference type="RefSeq" id="WP_133334444.1">
    <property type="nucleotide sequence ID" value="NZ_JAVGVR010000001.1"/>
</dbReference>
<reference evidence="2 3" key="1">
    <citation type="submission" date="2019-03" db="EMBL/GenBank/DDBJ databases">
        <title>Bacillus niacini sp. nov. a Nicotinate-Metabolizing Mesophile Isolated from Soil.</title>
        <authorList>
            <person name="Zhang G."/>
        </authorList>
    </citation>
    <scope>NUCLEOTIDE SEQUENCE [LARGE SCALE GENOMIC DNA]</scope>
    <source>
        <strain evidence="2 3">WN066</strain>
    </source>
</reference>
<organism evidence="2 3">
    <name type="scientific">Bacillus salipaludis</name>
    <dbReference type="NCBI Taxonomy" id="2547811"/>
    <lineage>
        <taxon>Bacteria</taxon>
        <taxon>Bacillati</taxon>
        <taxon>Bacillota</taxon>
        <taxon>Bacilli</taxon>
        <taxon>Bacillales</taxon>
        <taxon>Bacillaceae</taxon>
        <taxon>Bacillus</taxon>
    </lineage>
</organism>
<accession>A0A4V3ATU0</accession>
<comment type="caution">
    <text evidence="2">The sequence shown here is derived from an EMBL/GenBank/DDBJ whole genome shotgun (WGS) entry which is preliminary data.</text>
</comment>
<dbReference type="EMBL" id="JAVGVR010000001">
    <property type="protein sequence ID" value="MDQ6599785.1"/>
    <property type="molecule type" value="Genomic_DNA"/>
</dbReference>